<evidence type="ECO:0000256" key="6">
    <source>
        <dbReference type="ARBA" id="ARBA00022801"/>
    </source>
</evidence>
<keyword evidence="15" id="KW-1185">Reference proteome</keyword>
<proteinExistence type="inferred from homology"/>
<dbReference type="SUPFAM" id="SSF51445">
    <property type="entry name" value="(Trans)glycosidases"/>
    <property type="match status" value="1"/>
</dbReference>
<dbReference type="Pfam" id="PF00128">
    <property type="entry name" value="Alpha-amylase"/>
    <property type="match status" value="1"/>
</dbReference>
<evidence type="ECO:0000256" key="1">
    <source>
        <dbReference type="ARBA" id="ARBA00000548"/>
    </source>
</evidence>
<evidence type="ECO:0000256" key="8">
    <source>
        <dbReference type="ARBA" id="ARBA00023277"/>
    </source>
</evidence>
<evidence type="ECO:0000313" key="14">
    <source>
        <dbReference type="EMBL" id="KAK6969483.1"/>
    </source>
</evidence>
<protein>
    <recommendedName>
        <fullName evidence="4 11">Alpha-amylase</fullName>
        <ecNumber evidence="4 11">3.2.1.1</ecNumber>
    </recommendedName>
</protein>
<keyword evidence="14" id="KW-0503">Monooxygenase</keyword>
<gene>
    <name evidence="14" type="ORF">R3P38DRAFT_3144747</name>
</gene>
<comment type="cofactor">
    <cofactor evidence="2">
        <name>Ca(2+)</name>
        <dbReference type="ChEBI" id="CHEBI:29108"/>
    </cofactor>
</comment>
<keyword evidence="7" id="KW-0106">Calcium</keyword>
<dbReference type="GO" id="GO:0004497">
    <property type="term" value="F:monooxygenase activity"/>
    <property type="evidence" value="ECO:0007669"/>
    <property type="project" value="UniProtKB-KW"/>
</dbReference>
<dbReference type="InterPro" id="IPR013780">
    <property type="entry name" value="Glyco_hydro_b"/>
</dbReference>
<dbReference type="GO" id="GO:0046872">
    <property type="term" value="F:metal ion binding"/>
    <property type="evidence" value="ECO:0007669"/>
    <property type="project" value="UniProtKB-KW"/>
</dbReference>
<evidence type="ECO:0000256" key="10">
    <source>
        <dbReference type="RuleBase" id="RU003615"/>
    </source>
</evidence>
<feature type="domain" description="Glycosyl hydrolase family 13 catalytic" evidence="13">
    <location>
        <begin position="1"/>
        <end position="277"/>
    </location>
</feature>
<evidence type="ECO:0000259" key="13">
    <source>
        <dbReference type="SMART" id="SM00642"/>
    </source>
</evidence>
<dbReference type="Pfam" id="PF02806">
    <property type="entry name" value="Alpha-amylase_C"/>
    <property type="match status" value="1"/>
</dbReference>
<organism evidence="14 15">
    <name type="scientific">Favolaschia claudopus</name>
    <dbReference type="NCBI Taxonomy" id="2862362"/>
    <lineage>
        <taxon>Eukaryota</taxon>
        <taxon>Fungi</taxon>
        <taxon>Dikarya</taxon>
        <taxon>Basidiomycota</taxon>
        <taxon>Agaricomycotina</taxon>
        <taxon>Agaricomycetes</taxon>
        <taxon>Agaricomycetidae</taxon>
        <taxon>Agaricales</taxon>
        <taxon>Marasmiineae</taxon>
        <taxon>Mycenaceae</taxon>
        <taxon>Favolaschia</taxon>
    </lineage>
</organism>
<evidence type="ECO:0000256" key="11">
    <source>
        <dbReference type="RuleBase" id="RU361134"/>
    </source>
</evidence>
<keyword evidence="9 11" id="KW-0326">Glycosidase</keyword>
<dbReference type="SUPFAM" id="SSF51011">
    <property type="entry name" value="Glycosyl hydrolase domain"/>
    <property type="match status" value="1"/>
</dbReference>
<dbReference type="Gene3D" id="3.20.20.80">
    <property type="entry name" value="Glycosidases"/>
    <property type="match status" value="1"/>
</dbReference>
<evidence type="ECO:0000256" key="2">
    <source>
        <dbReference type="ARBA" id="ARBA00001913"/>
    </source>
</evidence>
<dbReference type="InterPro" id="IPR006047">
    <property type="entry name" value="GH13_cat_dom"/>
</dbReference>
<name>A0AAV9Z3T0_9AGAR</name>
<evidence type="ECO:0000313" key="15">
    <source>
        <dbReference type="Proteomes" id="UP001362999"/>
    </source>
</evidence>
<accession>A0AAV9Z3T0</accession>
<comment type="similarity">
    <text evidence="3 10">Belongs to the glycosyl hydrolase 13 family.</text>
</comment>
<keyword evidence="14" id="KW-0560">Oxidoreductase</keyword>
<evidence type="ECO:0000256" key="7">
    <source>
        <dbReference type="ARBA" id="ARBA00022837"/>
    </source>
</evidence>
<keyword evidence="6 11" id="KW-0378">Hydrolase</keyword>
<dbReference type="SMART" id="SM00642">
    <property type="entry name" value="Aamy"/>
    <property type="match status" value="1"/>
</dbReference>
<dbReference type="PRINTS" id="PR00110">
    <property type="entry name" value="ALPHAAMYLASE"/>
</dbReference>
<dbReference type="EMBL" id="JAWWNJ010000222">
    <property type="protein sequence ID" value="KAK6969483.1"/>
    <property type="molecule type" value="Genomic_DNA"/>
</dbReference>
<dbReference type="Gene3D" id="2.60.40.1180">
    <property type="entry name" value="Golgi alpha-mannosidase II"/>
    <property type="match status" value="1"/>
</dbReference>
<dbReference type="InterPro" id="IPR031319">
    <property type="entry name" value="A-amylase_C"/>
</dbReference>
<evidence type="ECO:0000256" key="3">
    <source>
        <dbReference type="ARBA" id="ARBA00008061"/>
    </source>
</evidence>
<dbReference type="InterPro" id="IPR006048">
    <property type="entry name" value="A-amylase/branching_C"/>
</dbReference>
<dbReference type="EC" id="3.2.1.1" evidence="4 11"/>
<reference evidence="14 15" key="1">
    <citation type="journal article" date="2024" name="J Genomics">
        <title>Draft genome sequencing and assembly of Favolaschia claudopus CIRM-BRFM 2984 isolated from oak limbs.</title>
        <authorList>
            <person name="Navarro D."/>
            <person name="Drula E."/>
            <person name="Chaduli D."/>
            <person name="Cazenave R."/>
            <person name="Ahrendt S."/>
            <person name="Wang J."/>
            <person name="Lipzen A."/>
            <person name="Daum C."/>
            <person name="Barry K."/>
            <person name="Grigoriev I.V."/>
            <person name="Favel A."/>
            <person name="Rosso M.N."/>
            <person name="Martin F."/>
        </authorList>
    </citation>
    <scope>NUCLEOTIDE SEQUENCE [LARGE SCALE GENOMIC DNA]</scope>
    <source>
        <strain evidence="14 15">CIRM-BRFM 2984</strain>
    </source>
</reference>
<dbReference type="PANTHER" id="PTHR43447">
    <property type="entry name" value="ALPHA-AMYLASE"/>
    <property type="match status" value="1"/>
</dbReference>
<comment type="caution">
    <text evidence="14">The sequence shown here is derived from an EMBL/GenBank/DDBJ whole genome shotgun (WGS) entry which is preliminary data.</text>
</comment>
<comment type="catalytic activity">
    <reaction evidence="1 11">
        <text>Endohydrolysis of (1-&gt;4)-alpha-D-glucosidic linkages in polysaccharides containing three or more (1-&gt;4)-alpha-linked D-glucose units.</text>
        <dbReference type="EC" id="3.2.1.1"/>
    </reaction>
</comment>
<dbReference type="InterPro" id="IPR017853">
    <property type="entry name" value="GH"/>
</dbReference>
<dbReference type="AlphaFoldDB" id="A0AAV9Z3T0"/>
<dbReference type="GO" id="GO:0004556">
    <property type="term" value="F:alpha-amylase activity"/>
    <property type="evidence" value="ECO:0007669"/>
    <property type="project" value="UniProtKB-UniRule"/>
</dbReference>
<evidence type="ECO:0000259" key="12">
    <source>
        <dbReference type="SMART" id="SM00632"/>
    </source>
</evidence>
<dbReference type="SMART" id="SM00632">
    <property type="entry name" value="Aamy_C"/>
    <property type="match status" value="1"/>
</dbReference>
<evidence type="ECO:0000256" key="9">
    <source>
        <dbReference type="ARBA" id="ARBA00023295"/>
    </source>
</evidence>
<dbReference type="Proteomes" id="UP001362999">
    <property type="component" value="Unassembled WGS sequence"/>
</dbReference>
<feature type="domain" description="Alpha-amylase C-terminal" evidence="12">
    <location>
        <begin position="286"/>
        <end position="370"/>
    </location>
</feature>
<dbReference type="InterPro" id="IPR006046">
    <property type="entry name" value="Alpha_amylase"/>
</dbReference>
<keyword evidence="5" id="KW-0479">Metal-binding</keyword>
<keyword evidence="8 11" id="KW-0119">Carbohydrate metabolism</keyword>
<evidence type="ECO:0000256" key="5">
    <source>
        <dbReference type="ARBA" id="ARBA00022723"/>
    </source>
</evidence>
<evidence type="ECO:0000256" key="4">
    <source>
        <dbReference type="ARBA" id="ARBA00012595"/>
    </source>
</evidence>
<dbReference type="GO" id="GO:0005975">
    <property type="term" value="P:carbohydrate metabolic process"/>
    <property type="evidence" value="ECO:0007669"/>
    <property type="project" value="InterPro"/>
</dbReference>
<sequence length="373" mass="40409">MIKQCHAAGVKVITDTLFNHMSGMESGTGVAGSPFTHYNYPGLYKYDDFHHCGLTPGDEILNYTNRAEVQTCELLNLADLATEKEHVRATLAGYGNHLISLGVNGFRLDAAKHIAASDLANILGRLTKPVYISQETIWGAGEPIQPSEYVGNGQFRYTTLVKNAFLGQNSSISALNNFEKLGWVPGSQANVFVANHDTERNGDSLNYKSPYNTYLNAMIFSLAHPYGTPTILSSYSFDSTDDGGPDNGHGACSVARPDLAWLCQHRHPAVAGMVRFHNEVGDAPITGWVSPRDEQIAFGRGTLGFVAINNADTPWTAIFTTSLPDNKYCNVITDKHRGGGCSTGIFTVKGGRVIAIVPPRDAIAMHTGQVKEM</sequence>